<feature type="transmembrane region" description="Helical" evidence="2">
    <location>
        <begin position="212"/>
        <end position="235"/>
    </location>
</feature>
<dbReference type="CDD" id="cd06225">
    <property type="entry name" value="HAMP"/>
    <property type="match status" value="1"/>
</dbReference>
<keyword evidence="2" id="KW-0472">Membrane</keyword>
<proteinExistence type="predicted"/>
<dbReference type="EMBL" id="WBUI01000012">
    <property type="protein sequence ID" value="KAB2931770.1"/>
    <property type="molecule type" value="Genomic_DNA"/>
</dbReference>
<sequence>MIELLNRYDIYFNFFSFGTLLVTVFSGFLAVFTLTIKQKSRPTLDLGLMYFWFALFFLGYFVAAVVYSPLAVYHRYMTLGFIFPALIHLVQWILRYPENTHPRLRRGFLVVQYLLAIGMISAFIWKTQTVPIKFHFNGHYWDFDAETISRYGAYLIMAYIFLAPVIGAWKATIVTEKKDRYTIIGLVASLVAGAAVPAILNTLSRDGVVDRGFYLNALVLLSIVAFFSITILFLNTTTDRTTFMAKIVGICMVTFLLLFQGMAYVSMEDREKEYDQIRLQYLIRAVEGGTIESELGYLYVYDTTKGRGELKYTHENYFNLPEERRIDFSHAEIEYRNTALYEEIHKMDPSQAADGLKRLLEKTPPEFIGYRQSLERFIDSKEFQDNPTIDAVFAQIDSLNQLTFVNKNRISYISDANFRADVTARLENDGNASFAPFRDAMLAELKARSSLQGEALKLRLGEYMAPFKPQYSRHYRHSRNGFEHLIAYTVYSPETQTVYEGGFFYRDYRAFIHRTAYKQVTILAAVLFMVLIVFPLFFRGSLVNPLTELLEGVTKVNRGNLDVRVPIHVQDEIGFLAASFNSMVSSIREARDQLRDYANNLEEKVKERTAELNSTLEEVRKLKIQQDGDYFLTSLLMKPLNFNANKSERVRSNFLVLQKKQFEFRNKSADLGGDICVTGNLRLGTRESYRRYLVAMNGDAMGKSMQGAGGALVMGVVMNSILARSASHDRILDLTPEAWLTEVYEEINGVFKAFNGSMVISCVVDVIDEETGEMFYFNAEHPFQILYRNGKASFIEEDLQLRKLGLESEIPFEVKRFRLEPGDAIIAGSDGRDDIDLTPDEPVRTINEDEFLVLSLVDQARGDLDKLAELIKSKGELTDDLSLLKIEFMPSSQRKETEDAFHDEDVVKPVVLIDDHDEYDLDRSELPAGVSSEYSELLEEGRRLVRAGKSPEALAKLEKAYEMRQDDPALNKILAVLTFREKDYEKAVEILENYLSHDPNIEDFWLYLSIAHKRMGNLDRSLESAEKVFEINSQRVPNLLQLADLHFRMGHAGRAKIFLEQVFQIDPNNSQGKTLEEKIARLAAESGRSN</sequence>
<name>A0A833H0I8_9LEPT</name>
<protein>
    <submittedName>
        <fullName evidence="4">SpoIIE family protein phosphatase</fullName>
    </submittedName>
</protein>
<feature type="transmembrane region" description="Helical" evidence="2">
    <location>
        <begin position="181"/>
        <end position="200"/>
    </location>
</feature>
<dbReference type="Pfam" id="PF13181">
    <property type="entry name" value="TPR_8"/>
    <property type="match status" value="1"/>
</dbReference>
<feature type="domain" description="HAMP" evidence="3">
    <location>
        <begin position="540"/>
        <end position="592"/>
    </location>
</feature>
<feature type="transmembrane region" description="Helical" evidence="2">
    <location>
        <begin position="151"/>
        <end position="169"/>
    </location>
</feature>
<evidence type="ECO:0000313" key="4">
    <source>
        <dbReference type="EMBL" id="KAB2931770.1"/>
    </source>
</evidence>
<dbReference type="Gene3D" id="3.60.40.10">
    <property type="entry name" value="PPM-type phosphatase domain"/>
    <property type="match status" value="1"/>
</dbReference>
<comment type="caution">
    <text evidence="4">The sequence shown here is derived from an EMBL/GenBank/DDBJ whole genome shotgun (WGS) entry which is preliminary data.</text>
</comment>
<feature type="transmembrane region" description="Helical" evidence="2">
    <location>
        <begin position="76"/>
        <end position="94"/>
    </location>
</feature>
<organism evidence="4 5">
    <name type="scientific">Leptonema illini</name>
    <dbReference type="NCBI Taxonomy" id="183"/>
    <lineage>
        <taxon>Bacteria</taxon>
        <taxon>Pseudomonadati</taxon>
        <taxon>Spirochaetota</taxon>
        <taxon>Spirochaetia</taxon>
        <taxon>Leptospirales</taxon>
        <taxon>Leptospiraceae</taxon>
        <taxon>Leptonema</taxon>
    </lineage>
</organism>
<dbReference type="SMART" id="SM00331">
    <property type="entry name" value="PP2C_SIG"/>
    <property type="match status" value="1"/>
</dbReference>
<reference evidence="4 5" key="1">
    <citation type="submission" date="2019-10" db="EMBL/GenBank/DDBJ databases">
        <title>Extracellular Electron Transfer in a Candidatus Methanoperedens spp. Enrichment Culture.</title>
        <authorList>
            <person name="Berger S."/>
            <person name="Rangel Shaw D."/>
            <person name="Berben T."/>
            <person name="In 'T Zandt M."/>
            <person name="Frank J."/>
            <person name="Reimann J."/>
            <person name="Jetten M.S.M."/>
            <person name="Welte C.U."/>
        </authorList>
    </citation>
    <scope>NUCLEOTIDE SEQUENCE [LARGE SCALE GENOMIC DNA]</scope>
    <source>
        <strain evidence="4">SB12</strain>
    </source>
</reference>
<dbReference type="SUPFAM" id="SSF48452">
    <property type="entry name" value="TPR-like"/>
    <property type="match status" value="1"/>
</dbReference>
<dbReference type="Gene3D" id="6.10.340.10">
    <property type="match status" value="1"/>
</dbReference>
<evidence type="ECO:0000313" key="5">
    <source>
        <dbReference type="Proteomes" id="UP000460298"/>
    </source>
</evidence>
<dbReference type="Gene3D" id="1.25.40.10">
    <property type="entry name" value="Tetratricopeptide repeat domain"/>
    <property type="match status" value="2"/>
</dbReference>
<dbReference type="SUPFAM" id="SSF158472">
    <property type="entry name" value="HAMP domain-like"/>
    <property type="match status" value="1"/>
</dbReference>
<keyword evidence="1" id="KW-0175">Coiled coil</keyword>
<evidence type="ECO:0000259" key="3">
    <source>
        <dbReference type="PROSITE" id="PS50885"/>
    </source>
</evidence>
<feature type="transmembrane region" description="Helical" evidence="2">
    <location>
        <begin position="12"/>
        <end position="36"/>
    </location>
</feature>
<dbReference type="SMART" id="SM00304">
    <property type="entry name" value="HAMP"/>
    <property type="match status" value="1"/>
</dbReference>
<keyword evidence="2" id="KW-1133">Transmembrane helix</keyword>
<dbReference type="PANTHER" id="PTHR32089">
    <property type="entry name" value="METHYL-ACCEPTING CHEMOTAXIS PROTEIN MCPB"/>
    <property type="match status" value="1"/>
</dbReference>
<dbReference type="InterPro" id="IPR001932">
    <property type="entry name" value="PPM-type_phosphatase-like_dom"/>
</dbReference>
<dbReference type="SMART" id="SM00028">
    <property type="entry name" value="TPR"/>
    <property type="match status" value="4"/>
</dbReference>
<feature type="transmembrane region" description="Helical" evidence="2">
    <location>
        <begin position="48"/>
        <end position="70"/>
    </location>
</feature>
<dbReference type="InterPro" id="IPR003660">
    <property type="entry name" value="HAMP_dom"/>
</dbReference>
<keyword evidence="2" id="KW-0812">Transmembrane</keyword>
<dbReference type="InterPro" id="IPR011990">
    <property type="entry name" value="TPR-like_helical_dom_sf"/>
</dbReference>
<dbReference type="InterPro" id="IPR036457">
    <property type="entry name" value="PPM-type-like_dom_sf"/>
</dbReference>
<dbReference type="GO" id="GO:0016020">
    <property type="term" value="C:membrane"/>
    <property type="evidence" value="ECO:0007669"/>
    <property type="project" value="InterPro"/>
</dbReference>
<feature type="coiled-coil region" evidence="1">
    <location>
        <begin position="584"/>
        <end position="625"/>
    </location>
</feature>
<dbReference type="PROSITE" id="PS50885">
    <property type="entry name" value="HAMP"/>
    <property type="match status" value="1"/>
</dbReference>
<feature type="transmembrane region" description="Helical" evidence="2">
    <location>
        <begin position="247"/>
        <end position="267"/>
    </location>
</feature>
<dbReference type="Proteomes" id="UP000460298">
    <property type="component" value="Unassembled WGS sequence"/>
</dbReference>
<dbReference type="GO" id="GO:0007165">
    <property type="term" value="P:signal transduction"/>
    <property type="evidence" value="ECO:0007669"/>
    <property type="project" value="InterPro"/>
</dbReference>
<dbReference type="InterPro" id="IPR019734">
    <property type="entry name" value="TPR_rpt"/>
</dbReference>
<dbReference type="Pfam" id="PF07228">
    <property type="entry name" value="SpoIIE"/>
    <property type="match status" value="1"/>
</dbReference>
<evidence type="ECO:0000256" key="1">
    <source>
        <dbReference type="SAM" id="Coils"/>
    </source>
</evidence>
<feature type="transmembrane region" description="Helical" evidence="2">
    <location>
        <begin position="106"/>
        <end position="125"/>
    </location>
</feature>
<gene>
    <name evidence="4" type="ORF">F9K24_12620</name>
</gene>
<dbReference type="SUPFAM" id="SSF81606">
    <property type="entry name" value="PP2C-like"/>
    <property type="match status" value="1"/>
</dbReference>
<accession>A0A833H0I8</accession>
<evidence type="ECO:0000256" key="2">
    <source>
        <dbReference type="SAM" id="Phobius"/>
    </source>
</evidence>
<dbReference type="Pfam" id="PF00672">
    <property type="entry name" value="HAMP"/>
    <property type="match status" value="1"/>
</dbReference>
<dbReference type="PANTHER" id="PTHR32089:SF114">
    <property type="entry name" value="METHYL-ACCEPTING CHEMOTAXIS PROTEIN MCPB"/>
    <property type="match status" value="1"/>
</dbReference>
<dbReference type="AlphaFoldDB" id="A0A833H0I8"/>
<feature type="transmembrane region" description="Helical" evidence="2">
    <location>
        <begin position="520"/>
        <end position="538"/>
    </location>
</feature>